<reference evidence="8 9" key="1">
    <citation type="journal article" date="2016" name="Nat. Commun.">
        <title>Thousands of microbial genomes shed light on interconnected biogeochemical processes in an aquifer system.</title>
        <authorList>
            <person name="Anantharaman K."/>
            <person name="Brown C.T."/>
            <person name="Hug L.A."/>
            <person name="Sharon I."/>
            <person name="Castelle C.J."/>
            <person name="Probst A.J."/>
            <person name="Thomas B.C."/>
            <person name="Singh A."/>
            <person name="Wilkins M.J."/>
            <person name="Karaoz U."/>
            <person name="Brodie E.L."/>
            <person name="Williams K.H."/>
            <person name="Hubbard S.S."/>
            <person name="Banfield J.F."/>
        </authorList>
    </citation>
    <scope>NUCLEOTIDE SEQUENCE [LARGE SCALE GENOMIC DNA]</scope>
</reference>
<comment type="similarity">
    <text evidence="2">Belongs to the endoribonuclease YbeY family.</text>
</comment>
<evidence type="ECO:0000256" key="6">
    <source>
        <dbReference type="ARBA" id="ARBA00022801"/>
    </source>
</evidence>
<evidence type="ECO:0000256" key="7">
    <source>
        <dbReference type="ARBA" id="ARBA00022833"/>
    </source>
</evidence>
<organism evidence="8 9">
    <name type="scientific">Candidatus Gottesmanbacteria bacterium RBG_16_37_8</name>
    <dbReference type="NCBI Taxonomy" id="1798371"/>
    <lineage>
        <taxon>Bacteria</taxon>
        <taxon>Candidatus Gottesmaniibacteriota</taxon>
    </lineage>
</organism>
<gene>
    <name evidence="8" type="ORF">A2W14_02400</name>
</gene>
<dbReference type="GO" id="GO:0046872">
    <property type="term" value="F:metal ion binding"/>
    <property type="evidence" value="ECO:0007669"/>
    <property type="project" value="UniProtKB-KW"/>
</dbReference>
<evidence type="ECO:0000256" key="4">
    <source>
        <dbReference type="ARBA" id="ARBA00022723"/>
    </source>
</evidence>
<keyword evidence="6" id="KW-0378">Hydrolase</keyword>
<dbReference type="AlphaFoldDB" id="A0A1F5YSZ4"/>
<dbReference type="GO" id="GO:0006364">
    <property type="term" value="P:rRNA processing"/>
    <property type="evidence" value="ECO:0007669"/>
    <property type="project" value="InterPro"/>
</dbReference>
<dbReference type="PANTHER" id="PTHR46986:SF1">
    <property type="entry name" value="ENDORIBONUCLEASE YBEY, CHLOROPLASTIC"/>
    <property type="match status" value="1"/>
</dbReference>
<dbReference type="GO" id="GO:0004222">
    <property type="term" value="F:metalloendopeptidase activity"/>
    <property type="evidence" value="ECO:0007669"/>
    <property type="project" value="InterPro"/>
</dbReference>
<evidence type="ECO:0000256" key="1">
    <source>
        <dbReference type="ARBA" id="ARBA00001947"/>
    </source>
</evidence>
<protein>
    <submittedName>
        <fullName evidence="8">rRNA maturation RNase YbeY</fullName>
    </submittedName>
</protein>
<keyword evidence="5" id="KW-0255">Endonuclease</keyword>
<keyword evidence="4" id="KW-0479">Metal-binding</keyword>
<sequence>MVNCFIKTDSHYKVNRKRIRLLIEKYLAEKKVKGKTEVSLSIVGDRQMKILNKKFRNIDETTDVLSFPMLGLESQQKFKDPPDGVLRLGDIIISYPQVIDEASQEETLVDDKIDELIIHGLNHLLGQNHD</sequence>
<dbReference type="SUPFAM" id="SSF55486">
    <property type="entry name" value="Metalloproteases ('zincins'), catalytic domain"/>
    <property type="match status" value="1"/>
</dbReference>
<evidence type="ECO:0000313" key="9">
    <source>
        <dbReference type="Proteomes" id="UP000176665"/>
    </source>
</evidence>
<name>A0A1F5YSZ4_9BACT</name>
<dbReference type="GO" id="GO:0004519">
    <property type="term" value="F:endonuclease activity"/>
    <property type="evidence" value="ECO:0007669"/>
    <property type="project" value="UniProtKB-KW"/>
</dbReference>
<keyword evidence="3" id="KW-0540">Nuclease</keyword>
<dbReference type="Pfam" id="PF02130">
    <property type="entry name" value="YbeY"/>
    <property type="match status" value="1"/>
</dbReference>
<comment type="cofactor">
    <cofactor evidence="1">
        <name>Zn(2+)</name>
        <dbReference type="ChEBI" id="CHEBI:29105"/>
    </cofactor>
</comment>
<dbReference type="PANTHER" id="PTHR46986">
    <property type="entry name" value="ENDORIBONUCLEASE YBEY, CHLOROPLASTIC"/>
    <property type="match status" value="1"/>
</dbReference>
<dbReference type="InterPro" id="IPR002036">
    <property type="entry name" value="YbeY"/>
</dbReference>
<dbReference type="Proteomes" id="UP000176665">
    <property type="component" value="Unassembled WGS sequence"/>
</dbReference>
<dbReference type="InterPro" id="IPR023091">
    <property type="entry name" value="MetalPrtase_cat_dom_sf_prd"/>
</dbReference>
<accession>A0A1F5YSZ4</accession>
<proteinExistence type="inferred from homology"/>
<dbReference type="EMBL" id="MFJA01000031">
    <property type="protein sequence ID" value="OGG03320.1"/>
    <property type="molecule type" value="Genomic_DNA"/>
</dbReference>
<evidence type="ECO:0000256" key="3">
    <source>
        <dbReference type="ARBA" id="ARBA00022722"/>
    </source>
</evidence>
<dbReference type="NCBIfam" id="TIGR00043">
    <property type="entry name" value="rRNA maturation RNase YbeY"/>
    <property type="match status" value="1"/>
</dbReference>
<dbReference type="Gene3D" id="3.40.390.30">
    <property type="entry name" value="Metalloproteases ('zincins'), catalytic domain"/>
    <property type="match status" value="1"/>
</dbReference>
<comment type="caution">
    <text evidence="8">The sequence shown here is derived from an EMBL/GenBank/DDBJ whole genome shotgun (WGS) entry which is preliminary data.</text>
</comment>
<keyword evidence="7" id="KW-0862">Zinc</keyword>
<evidence type="ECO:0000256" key="2">
    <source>
        <dbReference type="ARBA" id="ARBA00010875"/>
    </source>
</evidence>
<evidence type="ECO:0000313" key="8">
    <source>
        <dbReference type="EMBL" id="OGG03320.1"/>
    </source>
</evidence>
<dbReference type="STRING" id="1798371.A2W14_02400"/>
<evidence type="ECO:0000256" key="5">
    <source>
        <dbReference type="ARBA" id="ARBA00022759"/>
    </source>
</evidence>